<keyword evidence="3" id="KW-1185">Reference proteome</keyword>
<name>A0ABU9HSJ4_9FLAO</name>
<evidence type="ECO:0000313" key="3">
    <source>
        <dbReference type="Proteomes" id="UP001464555"/>
    </source>
</evidence>
<proteinExistence type="predicted"/>
<comment type="caution">
    <text evidence="2">The sequence shown here is derived from an EMBL/GenBank/DDBJ whole genome shotgun (WGS) entry which is preliminary data.</text>
</comment>
<dbReference type="Proteomes" id="UP001464555">
    <property type="component" value="Unassembled WGS sequence"/>
</dbReference>
<organism evidence="2 3">
    <name type="scientific">Flavobacterium arundinis</name>
    <dbReference type="NCBI Taxonomy" id="3139143"/>
    <lineage>
        <taxon>Bacteria</taxon>
        <taxon>Pseudomonadati</taxon>
        <taxon>Bacteroidota</taxon>
        <taxon>Flavobacteriia</taxon>
        <taxon>Flavobacteriales</taxon>
        <taxon>Flavobacteriaceae</taxon>
        <taxon>Flavobacterium</taxon>
    </lineage>
</organism>
<protein>
    <submittedName>
        <fullName evidence="2">Uncharacterized protein</fullName>
    </submittedName>
</protein>
<evidence type="ECO:0000313" key="2">
    <source>
        <dbReference type="EMBL" id="MEL1242951.1"/>
    </source>
</evidence>
<feature type="chain" id="PRO_5045137963" evidence="1">
    <location>
        <begin position="19"/>
        <end position="126"/>
    </location>
</feature>
<feature type="signal peptide" evidence="1">
    <location>
        <begin position="1"/>
        <end position="18"/>
    </location>
</feature>
<keyword evidence="1" id="KW-0732">Signal</keyword>
<reference evidence="2 3" key="1">
    <citation type="submission" date="2024-04" db="EMBL/GenBank/DDBJ databases">
        <title>Flavobacterium sp. DGU11 16S ribosomal RNA gene Genome sequencing and assembly.</title>
        <authorList>
            <person name="Park S."/>
        </authorList>
    </citation>
    <scope>NUCLEOTIDE SEQUENCE [LARGE SCALE GENOMIC DNA]</scope>
    <source>
        <strain evidence="2 3">DGU11</strain>
    </source>
</reference>
<evidence type="ECO:0000256" key="1">
    <source>
        <dbReference type="SAM" id="SignalP"/>
    </source>
</evidence>
<accession>A0ABU9HSJ4</accession>
<sequence>MKKILTLLFILATMTMSAQNQGDWEPWQKTSCYSRISFRLKYEGMNGEQHKWKVQFKNDYPELISFNYNITDKLQEYTITTHRKTLDAKKTSPEIELFTKEEDIFLLVDKVSLSPYPEDFVDCDTK</sequence>
<gene>
    <name evidence="2" type="ORF">AAEO56_01645</name>
</gene>
<dbReference type="RefSeq" id="WP_341695269.1">
    <property type="nucleotide sequence ID" value="NZ_JBBYHR010000001.1"/>
</dbReference>
<dbReference type="EMBL" id="JBBYHR010000001">
    <property type="protein sequence ID" value="MEL1242951.1"/>
    <property type="molecule type" value="Genomic_DNA"/>
</dbReference>